<dbReference type="RefSeq" id="WP_156483182.1">
    <property type="nucleotide sequence ID" value="NZ_FNLF01000002.1"/>
</dbReference>
<keyword evidence="2" id="KW-1185">Reference proteome</keyword>
<protein>
    <submittedName>
        <fullName evidence="1">Uncharacterized protein</fullName>
    </submittedName>
</protein>
<gene>
    <name evidence="1" type="ORF">SAMN04489765_0167</name>
</gene>
<dbReference type="Proteomes" id="UP000183053">
    <property type="component" value="Unassembled WGS sequence"/>
</dbReference>
<name>A0A1H1ACY2_9ACTN</name>
<sequence>MFEVFMFSREEWQILGVILGCALVALRLGQMLRVQSFALVKASLAVSFVVSVLVI</sequence>
<evidence type="ECO:0000313" key="2">
    <source>
        <dbReference type="Proteomes" id="UP000183053"/>
    </source>
</evidence>
<dbReference type="EMBL" id="FNLF01000002">
    <property type="protein sequence ID" value="SDQ37585.1"/>
    <property type="molecule type" value="Genomic_DNA"/>
</dbReference>
<proteinExistence type="predicted"/>
<accession>A0A1H1ACY2</accession>
<organism evidence="1 2">
    <name type="scientific">Tsukamurella pulmonis</name>
    <dbReference type="NCBI Taxonomy" id="47312"/>
    <lineage>
        <taxon>Bacteria</taxon>
        <taxon>Bacillati</taxon>
        <taxon>Actinomycetota</taxon>
        <taxon>Actinomycetes</taxon>
        <taxon>Mycobacteriales</taxon>
        <taxon>Tsukamurellaceae</taxon>
        <taxon>Tsukamurella</taxon>
    </lineage>
</organism>
<evidence type="ECO:0000313" key="1">
    <source>
        <dbReference type="EMBL" id="SDQ37585.1"/>
    </source>
</evidence>
<reference evidence="2" key="1">
    <citation type="submission" date="2016-10" db="EMBL/GenBank/DDBJ databases">
        <authorList>
            <person name="Varghese N."/>
            <person name="Submissions S."/>
        </authorList>
    </citation>
    <scope>NUCLEOTIDE SEQUENCE [LARGE SCALE GENOMIC DNA]</scope>
    <source>
        <strain evidence="2">DSM 44142</strain>
    </source>
</reference>
<dbReference type="AlphaFoldDB" id="A0A1H1ACY2"/>